<evidence type="ECO:0000256" key="12">
    <source>
        <dbReference type="ARBA" id="ARBA00023242"/>
    </source>
</evidence>
<comment type="caution">
    <text evidence="16">The sequence shown here is derived from an EMBL/GenBank/DDBJ whole genome shotgun (WGS) entry which is preliminary data.</text>
</comment>
<dbReference type="OrthoDB" id="5586015at2759"/>
<keyword evidence="8" id="KW-0493">Microtubule</keyword>
<dbReference type="GO" id="GO:0044732">
    <property type="term" value="C:mitotic spindle pole body"/>
    <property type="evidence" value="ECO:0007669"/>
    <property type="project" value="TreeGrafter"/>
</dbReference>
<evidence type="ECO:0000256" key="11">
    <source>
        <dbReference type="ARBA" id="ARBA00023212"/>
    </source>
</evidence>
<dbReference type="Pfam" id="PF08653">
    <property type="entry name" value="DASH_Dam1"/>
    <property type="match status" value="1"/>
</dbReference>
<feature type="region of interest" description="Disordered" evidence="15">
    <location>
        <begin position="153"/>
        <end position="180"/>
    </location>
</feature>
<evidence type="ECO:0000256" key="8">
    <source>
        <dbReference type="ARBA" id="ARBA00022701"/>
    </source>
</evidence>
<dbReference type="EMBL" id="SFCI01000070">
    <property type="protein sequence ID" value="TFY82883.1"/>
    <property type="molecule type" value="Genomic_DNA"/>
</dbReference>
<keyword evidence="10" id="KW-0995">Kinetochore</keyword>
<keyword evidence="6" id="KW-0158">Chromosome</keyword>
<evidence type="ECO:0000256" key="15">
    <source>
        <dbReference type="SAM" id="MobiDB-lite"/>
    </source>
</evidence>
<keyword evidence="17" id="KW-1185">Reference proteome</keyword>
<dbReference type="AlphaFoldDB" id="A0A4Z0A979"/>
<evidence type="ECO:0000256" key="4">
    <source>
        <dbReference type="ARBA" id="ARBA00010073"/>
    </source>
</evidence>
<dbReference type="Proteomes" id="UP000298061">
    <property type="component" value="Unassembled WGS sequence"/>
</dbReference>
<evidence type="ECO:0000256" key="1">
    <source>
        <dbReference type="ARBA" id="ARBA00004123"/>
    </source>
</evidence>
<evidence type="ECO:0000256" key="14">
    <source>
        <dbReference type="ARBA" id="ARBA00030453"/>
    </source>
</evidence>
<dbReference type="PANTHER" id="PTHR28113:SF1">
    <property type="entry name" value="DASH COMPLEX SUBUNIT DAM1"/>
    <property type="match status" value="1"/>
</dbReference>
<proteinExistence type="inferred from homology"/>
<evidence type="ECO:0000256" key="13">
    <source>
        <dbReference type="ARBA" id="ARBA00023328"/>
    </source>
</evidence>
<sequence>MPGPTPHRTPLRRVSQGSLLVLSRSGAHPDAPHGLGFIEPALAELADEADALLANVEGLHALGDSLQMFNESFASWLYVMNMNALTVDWPQAPTDASFIIAKRRAEEDARAALEAMHSQTNPEPSNLERTTATTDHGDETAYAETTIPDASAIQSSKSATTVKVKKKGKPKMTPKEKKERAAAIDKTISCLPLEFRGSDPGLRRNMEQVIEGLMDRAGQGVKLHDLIKPPDLNQARVNKCLIALVNRKVVVKDNSSGSVLYHWQGVPV</sequence>
<dbReference type="PANTHER" id="PTHR28113">
    <property type="entry name" value="DASH COMPLEX SUBUNIT DAM1"/>
    <property type="match status" value="1"/>
</dbReference>
<evidence type="ECO:0000313" key="17">
    <source>
        <dbReference type="Proteomes" id="UP000298061"/>
    </source>
</evidence>
<dbReference type="InterPro" id="IPR013962">
    <property type="entry name" value="DASH_Dam1"/>
</dbReference>
<dbReference type="GO" id="GO:1990537">
    <property type="term" value="C:mitotic spindle polar microtubule"/>
    <property type="evidence" value="ECO:0007669"/>
    <property type="project" value="TreeGrafter"/>
</dbReference>
<dbReference type="STRING" id="135208.A0A4Z0A979"/>
<keyword evidence="12" id="KW-0539">Nucleus</keyword>
<evidence type="ECO:0000256" key="2">
    <source>
        <dbReference type="ARBA" id="ARBA00004186"/>
    </source>
</evidence>
<evidence type="ECO:0000256" key="7">
    <source>
        <dbReference type="ARBA" id="ARBA00022490"/>
    </source>
</evidence>
<dbReference type="GO" id="GO:0042729">
    <property type="term" value="C:DASH complex"/>
    <property type="evidence" value="ECO:0007669"/>
    <property type="project" value="InterPro"/>
</dbReference>
<name>A0A4Z0A979_9AGAM</name>
<evidence type="ECO:0000256" key="9">
    <source>
        <dbReference type="ARBA" id="ARBA00022829"/>
    </source>
</evidence>
<evidence type="ECO:0000256" key="5">
    <source>
        <dbReference type="ARBA" id="ARBA00020497"/>
    </source>
</evidence>
<evidence type="ECO:0000256" key="10">
    <source>
        <dbReference type="ARBA" id="ARBA00022838"/>
    </source>
</evidence>
<feature type="compositionally biased region" description="Basic residues" evidence="15">
    <location>
        <begin position="163"/>
        <end position="172"/>
    </location>
</feature>
<keyword evidence="11" id="KW-0206">Cytoskeleton</keyword>
<dbReference type="GO" id="GO:1990758">
    <property type="term" value="P:mitotic sister chromatid biorientation"/>
    <property type="evidence" value="ECO:0007669"/>
    <property type="project" value="TreeGrafter"/>
</dbReference>
<organism evidence="16 17">
    <name type="scientific">Hericium alpestre</name>
    <dbReference type="NCBI Taxonomy" id="135208"/>
    <lineage>
        <taxon>Eukaryota</taxon>
        <taxon>Fungi</taxon>
        <taxon>Dikarya</taxon>
        <taxon>Basidiomycota</taxon>
        <taxon>Agaricomycotina</taxon>
        <taxon>Agaricomycetes</taxon>
        <taxon>Russulales</taxon>
        <taxon>Hericiaceae</taxon>
        <taxon>Hericium</taxon>
    </lineage>
</organism>
<gene>
    <name evidence="16" type="ORF">EWM64_g1128</name>
</gene>
<comment type="subcellular location">
    <subcellularLocation>
        <location evidence="3">Chromosome</location>
        <location evidence="3">Centromere</location>
        <location evidence="3">Kinetochore</location>
    </subcellularLocation>
    <subcellularLocation>
        <location evidence="2">Cytoplasm</location>
        <location evidence="2">Cytoskeleton</location>
        <location evidence="2">Spindle</location>
    </subcellularLocation>
    <subcellularLocation>
        <location evidence="1">Nucleus</location>
    </subcellularLocation>
</comment>
<reference evidence="16 17" key="1">
    <citation type="submission" date="2019-02" db="EMBL/GenBank/DDBJ databases">
        <title>Genome sequencing of the rare red list fungi Hericium alpestre (H. flagellum).</title>
        <authorList>
            <person name="Buettner E."/>
            <person name="Kellner H."/>
        </authorList>
    </citation>
    <scope>NUCLEOTIDE SEQUENCE [LARGE SCALE GENOMIC DNA]</scope>
    <source>
        <strain evidence="16 17">DSM 108284</strain>
    </source>
</reference>
<comment type="similarity">
    <text evidence="4">Belongs to the DASH complex DAM1 family.</text>
</comment>
<evidence type="ECO:0000256" key="6">
    <source>
        <dbReference type="ARBA" id="ARBA00022454"/>
    </source>
</evidence>
<keyword evidence="7" id="KW-0963">Cytoplasm</keyword>
<evidence type="ECO:0000256" key="3">
    <source>
        <dbReference type="ARBA" id="ARBA00004629"/>
    </source>
</evidence>
<protein>
    <recommendedName>
        <fullName evidence="5">DASH complex subunit DAM1</fullName>
    </recommendedName>
    <alternativeName>
        <fullName evidence="14">Outer kinetochore protein DAM1</fullName>
    </alternativeName>
</protein>
<accession>A0A4Z0A979</accession>
<evidence type="ECO:0000313" key="16">
    <source>
        <dbReference type="EMBL" id="TFY82883.1"/>
    </source>
</evidence>
<keyword evidence="13" id="KW-0137">Centromere</keyword>
<keyword evidence="9" id="KW-0159">Chromosome partition</keyword>